<keyword evidence="23" id="KW-1185">Reference proteome</keyword>
<dbReference type="Proteomes" id="UP000036851">
    <property type="component" value="Unassembled WGS sequence"/>
</dbReference>
<keyword evidence="10 17" id="KW-0812">Transmembrane</keyword>
<evidence type="ECO:0000256" key="9">
    <source>
        <dbReference type="ARBA" id="ARBA00022683"/>
    </source>
</evidence>
<feature type="domain" description="PTS EIIC type-1" evidence="19">
    <location>
        <begin position="105"/>
        <end position="458"/>
    </location>
</feature>
<evidence type="ECO:0000256" key="13">
    <source>
        <dbReference type="ARBA" id="ARBA00023136"/>
    </source>
</evidence>
<protein>
    <recommendedName>
        <fullName evidence="3">PTS system glucose-specific EIICB component</fullName>
        <ecNumber evidence="2">2.7.1.199</ecNumber>
    </recommendedName>
    <alternativeName>
        <fullName evidence="14">EIICB-Glc</fullName>
    </alternativeName>
</protein>
<dbReference type="PANTHER" id="PTHR30175:SF1">
    <property type="entry name" value="PTS SYSTEM ARBUTIN-, CELLOBIOSE-, AND SALICIN-SPECIFIC EIIBC COMPONENT-RELATED"/>
    <property type="match status" value="1"/>
</dbReference>
<feature type="transmembrane region" description="Helical" evidence="17">
    <location>
        <begin position="218"/>
        <end position="238"/>
    </location>
</feature>
<evidence type="ECO:0000313" key="22">
    <source>
        <dbReference type="Proteomes" id="UP000036851"/>
    </source>
</evidence>
<dbReference type="EC" id="2.7.1.199" evidence="2"/>
<keyword evidence="11" id="KW-0418">Kinase</keyword>
<evidence type="ECO:0000256" key="10">
    <source>
        <dbReference type="ARBA" id="ARBA00022692"/>
    </source>
</evidence>
<evidence type="ECO:0000256" key="14">
    <source>
        <dbReference type="ARBA" id="ARBA00032303"/>
    </source>
</evidence>
<dbReference type="Gene3D" id="3.30.1360.60">
    <property type="entry name" value="Glucose permease domain IIB"/>
    <property type="match status" value="1"/>
</dbReference>
<dbReference type="FunFam" id="3.30.1360.60:FF:000001">
    <property type="entry name" value="PTS system glucose-specific IIBC component PtsG"/>
    <property type="match status" value="1"/>
</dbReference>
<feature type="domain" description="PTS EIIB type-1" evidence="18">
    <location>
        <begin position="4"/>
        <end position="86"/>
    </location>
</feature>
<evidence type="ECO:0000256" key="5">
    <source>
        <dbReference type="ARBA" id="ARBA00022475"/>
    </source>
</evidence>
<dbReference type="PROSITE" id="PS51098">
    <property type="entry name" value="PTS_EIIB_TYPE_1"/>
    <property type="match status" value="1"/>
</dbReference>
<keyword evidence="6" id="KW-0997">Cell inner membrane</keyword>
<evidence type="ECO:0000256" key="11">
    <source>
        <dbReference type="ARBA" id="ARBA00022777"/>
    </source>
</evidence>
<dbReference type="InterPro" id="IPR013013">
    <property type="entry name" value="PTS_EIIC_1"/>
</dbReference>
<feature type="transmembrane region" description="Helical" evidence="17">
    <location>
        <begin position="179"/>
        <end position="198"/>
    </location>
</feature>
<evidence type="ECO:0000256" key="15">
    <source>
        <dbReference type="ARBA" id="ARBA00047336"/>
    </source>
</evidence>
<evidence type="ECO:0000256" key="17">
    <source>
        <dbReference type="SAM" id="Phobius"/>
    </source>
</evidence>
<dbReference type="InterPro" id="IPR003352">
    <property type="entry name" value="PTS_EIIC"/>
</dbReference>
<dbReference type="SUPFAM" id="SSF55604">
    <property type="entry name" value="Glucose permease domain IIB"/>
    <property type="match status" value="1"/>
</dbReference>
<feature type="transmembrane region" description="Helical" evidence="17">
    <location>
        <begin position="430"/>
        <end position="453"/>
    </location>
</feature>
<evidence type="ECO:0000256" key="8">
    <source>
        <dbReference type="ARBA" id="ARBA00022679"/>
    </source>
</evidence>
<dbReference type="GO" id="GO:0090589">
    <property type="term" value="F:protein-phosphocysteine-trehalose phosphotransferase system transporter activity"/>
    <property type="evidence" value="ECO:0007669"/>
    <property type="project" value="TreeGrafter"/>
</dbReference>
<reference evidence="22 23" key="1">
    <citation type="journal article" date="2015" name="Int. J. Syst. Evol. Microbiol.">
        <title>Erwinia iniecta sp. nov., isolated from Russian wheat aphids (Diuraphis noxia).</title>
        <authorList>
            <person name="Campillo T."/>
            <person name="Luna E."/>
            <person name="Portier P."/>
            <person name="Fischer-Le Saux M."/>
            <person name="Lapitan N."/>
            <person name="Tisserat N.A."/>
            <person name="Leach J.E."/>
        </authorList>
    </citation>
    <scope>NUCLEOTIDE SEQUENCE [LARGE SCALE GENOMIC DNA]</scope>
    <source>
        <strain evidence="20 23">B120</strain>
        <strain evidence="21 22">B149</strain>
    </source>
</reference>
<comment type="subcellular location">
    <subcellularLocation>
        <location evidence="1">Cell membrane</location>
        <topology evidence="1">Multi-pass membrane protein</topology>
    </subcellularLocation>
</comment>
<feature type="transmembrane region" description="Helical" evidence="17">
    <location>
        <begin position="111"/>
        <end position="142"/>
    </location>
</feature>
<evidence type="ECO:0000256" key="12">
    <source>
        <dbReference type="ARBA" id="ARBA00022989"/>
    </source>
</evidence>
<dbReference type="InterPro" id="IPR001996">
    <property type="entry name" value="PTS_IIB_1"/>
</dbReference>
<dbReference type="GO" id="GO:0008982">
    <property type="term" value="F:protein-N(PI)-phosphohistidine-sugar phosphotransferase activity"/>
    <property type="evidence" value="ECO:0007669"/>
    <property type="project" value="InterPro"/>
</dbReference>
<evidence type="ECO:0000256" key="2">
    <source>
        <dbReference type="ARBA" id="ARBA00011910"/>
    </source>
</evidence>
<evidence type="ECO:0000256" key="7">
    <source>
        <dbReference type="ARBA" id="ARBA00022597"/>
    </source>
</evidence>
<feature type="active site" description="Phosphocysteine intermediate; for EIIB activity" evidence="16">
    <location>
        <position position="26"/>
    </location>
</feature>
<dbReference type="OrthoDB" id="9797715at2"/>
<keyword evidence="12 17" id="KW-1133">Transmembrane helix</keyword>
<evidence type="ECO:0000259" key="18">
    <source>
        <dbReference type="PROSITE" id="PS51098"/>
    </source>
</evidence>
<organism evidence="20 23">
    <name type="scientific">Winslowiella iniecta</name>
    <dbReference type="NCBI Taxonomy" id="1560201"/>
    <lineage>
        <taxon>Bacteria</taxon>
        <taxon>Pseudomonadati</taxon>
        <taxon>Pseudomonadota</taxon>
        <taxon>Gammaproteobacteria</taxon>
        <taxon>Enterobacterales</taxon>
        <taxon>Erwiniaceae</taxon>
        <taxon>Winslowiella</taxon>
    </lineage>
</organism>
<proteinExistence type="predicted"/>
<sequence>MNYKNIADQIVAAAGGNDNITSVTHCMTRLRFVIKNKSKVDEPTLRAVEGVLGVVDATGQLQIVLGKTLLPIYSEVEKAHQRNSGGVSDMPTADEEEPAKKFSIMGMLNDAIGFIASAVTPAVPGFIAGGMIMVGLLLATLIWPTFKQSSTYTMLFFLSQCAFYFMPIYVAYGAAKKLGSTPIFAMVSAAALIYPGFIERVASGHPTTLFGLPVLLDNYASTLLPALLIALVAAKLEVFFNKIIPGIFKAVFVGAFTVALTGTLGFVVLGPLGTWLGNYIVAFLVMIHSTIGPFALAVLTGAMPFLIIAGIHHLFSPIMLQSLSSSGYDSFFRPALILHNMAEGGACFGVAMRTQYRDLRSEAFSCGIGCIFAGVTEPAIYGITMRLKRPVYGVMAGGAVGGLVAGLMGAKAFMMGYSNLLSIPVFQDTLLAIISGVVATIVTSCMVTLILGFEDIER</sequence>
<keyword evidence="13 17" id="KW-0472">Membrane</keyword>
<feature type="transmembrane region" description="Helical" evidence="17">
    <location>
        <begin position="391"/>
        <end position="410"/>
    </location>
</feature>
<dbReference type="GO" id="GO:0005886">
    <property type="term" value="C:plasma membrane"/>
    <property type="evidence" value="ECO:0007669"/>
    <property type="project" value="UniProtKB-SubCell"/>
</dbReference>
<dbReference type="GO" id="GO:0015771">
    <property type="term" value="P:trehalose transport"/>
    <property type="evidence" value="ECO:0007669"/>
    <property type="project" value="TreeGrafter"/>
</dbReference>
<gene>
    <name evidence="20" type="ORF">NG42_09540</name>
    <name evidence="21" type="ORF">NG43_02800</name>
</gene>
<evidence type="ECO:0000256" key="1">
    <source>
        <dbReference type="ARBA" id="ARBA00004651"/>
    </source>
</evidence>
<dbReference type="GO" id="GO:0009401">
    <property type="term" value="P:phosphoenolpyruvate-dependent sugar phosphotransferase system"/>
    <property type="evidence" value="ECO:0007669"/>
    <property type="project" value="UniProtKB-KW"/>
</dbReference>
<feature type="transmembrane region" description="Helical" evidence="17">
    <location>
        <begin position="154"/>
        <end position="172"/>
    </location>
</feature>
<comment type="catalytic activity">
    <reaction evidence="15">
        <text>N(pros)-phospho-L-histidyl-[protein] + D-glucose(out) = D-glucose 6-phosphate(in) + L-histidyl-[protein]</text>
        <dbReference type="Rhea" id="RHEA:33367"/>
        <dbReference type="Rhea" id="RHEA-COMP:9745"/>
        <dbReference type="Rhea" id="RHEA-COMP:9746"/>
        <dbReference type="ChEBI" id="CHEBI:4167"/>
        <dbReference type="ChEBI" id="CHEBI:29979"/>
        <dbReference type="ChEBI" id="CHEBI:61548"/>
        <dbReference type="ChEBI" id="CHEBI:64837"/>
        <dbReference type="EC" id="2.7.1.199"/>
    </reaction>
</comment>
<dbReference type="GO" id="GO:0016301">
    <property type="term" value="F:kinase activity"/>
    <property type="evidence" value="ECO:0007669"/>
    <property type="project" value="UniProtKB-KW"/>
</dbReference>
<keyword evidence="5" id="KW-1003">Cell membrane</keyword>
<dbReference type="Pfam" id="PF00367">
    <property type="entry name" value="PTS_EIIB"/>
    <property type="match status" value="1"/>
</dbReference>
<feature type="transmembrane region" description="Helical" evidence="17">
    <location>
        <begin position="279"/>
        <end position="311"/>
    </location>
</feature>
<dbReference type="PANTHER" id="PTHR30175">
    <property type="entry name" value="PHOSPHOTRANSFERASE SYSTEM TRANSPORT PROTEIN"/>
    <property type="match status" value="1"/>
</dbReference>
<dbReference type="CDD" id="cd00212">
    <property type="entry name" value="PTS_IIB_glc"/>
    <property type="match status" value="1"/>
</dbReference>
<keyword evidence="8" id="KW-0808">Transferase</keyword>
<dbReference type="EMBL" id="JRXF01000003">
    <property type="protein sequence ID" value="KOC94739.1"/>
    <property type="molecule type" value="Genomic_DNA"/>
</dbReference>
<evidence type="ECO:0000313" key="20">
    <source>
        <dbReference type="EMBL" id="KOC90299.1"/>
    </source>
</evidence>
<dbReference type="PATRIC" id="fig|1560201.3.peg.2034"/>
<accession>A0A0L7T4G6</accession>
<keyword evidence="9" id="KW-0598">Phosphotransferase system</keyword>
<evidence type="ECO:0000256" key="4">
    <source>
        <dbReference type="ARBA" id="ARBA00022448"/>
    </source>
</evidence>
<keyword evidence="4" id="KW-0813">Transport</keyword>
<dbReference type="Proteomes" id="UP000037088">
    <property type="component" value="Unassembled WGS sequence"/>
</dbReference>
<dbReference type="PROSITE" id="PS01035">
    <property type="entry name" value="PTS_EIIB_TYPE_1_CYS"/>
    <property type="match status" value="1"/>
</dbReference>
<comment type="caution">
    <text evidence="20">The sequence shown here is derived from an EMBL/GenBank/DDBJ whole genome shotgun (WGS) entry which is preliminary data.</text>
</comment>
<evidence type="ECO:0000313" key="23">
    <source>
        <dbReference type="Proteomes" id="UP000037088"/>
    </source>
</evidence>
<evidence type="ECO:0000256" key="16">
    <source>
        <dbReference type="PROSITE-ProRule" id="PRU00421"/>
    </source>
</evidence>
<evidence type="ECO:0000256" key="6">
    <source>
        <dbReference type="ARBA" id="ARBA00022519"/>
    </source>
</evidence>
<keyword evidence="7" id="KW-0762">Sugar transport</keyword>
<dbReference type="Pfam" id="PF02378">
    <property type="entry name" value="PTS_EIIC"/>
    <property type="match status" value="1"/>
</dbReference>
<dbReference type="EMBL" id="JRXE01000011">
    <property type="protein sequence ID" value="KOC90299.1"/>
    <property type="molecule type" value="Genomic_DNA"/>
</dbReference>
<dbReference type="InterPro" id="IPR036878">
    <property type="entry name" value="Glu_permease_IIB"/>
</dbReference>
<evidence type="ECO:0000259" key="19">
    <source>
        <dbReference type="PROSITE" id="PS51103"/>
    </source>
</evidence>
<dbReference type="STRING" id="1560201.NG42_09540"/>
<evidence type="ECO:0000313" key="21">
    <source>
        <dbReference type="EMBL" id="KOC94739.1"/>
    </source>
</evidence>
<dbReference type="RefSeq" id="WP_052899068.1">
    <property type="nucleotide sequence ID" value="NZ_JRXE01000011.1"/>
</dbReference>
<dbReference type="InterPro" id="IPR050558">
    <property type="entry name" value="PTS_Sugar-Specific_Components"/>
</dbReference>
<dbReference type="PROSITE" id="PS51103">
    <property type="entry name" value="PTS_EIIC_TYPE_1"/>
    <property type="match status" value="1"/>
</dbReference>
<evidence type="ECO:0000256" key="3">
    <source>
        <dbReference type="ARBA" id="ARBA00021468"/>
    </source>
</evidence>
<dbReference type="AlphaFoldDB" id="A0A0L7T4G6"/>
<dbReference type="InterPro" id="IPR018113">
    <property type="entry name" value="PTrfase_EIIB_Cys"/>
</dbReference>
<name>A0A0L7T4G6_9GAMM</name>